<feature type="transmembrane region" description="Helical" evidence="4">
    <location>
        <begin position="264"/>
        <end position="283"/>
    </location>
</feature>
<feature type="transmembrane region" description="Helical" evidence="4">
    <location>
        <begin position="384"/>
        <end position="402"/>
    </location>
</feature>
<feature type="transmembrane region" description="Helical" evidence="4">
    <location>
        <begin position="689"/>
        <end position="709"/>
    </location>
</feature>
<dbReference type="InterPro" id="IPR020845">
    <property type="entry name" value="AMP-binding_CS"/>
</dbReference>
<dbReference type="InterPro" id="IPR045851">
    <property type="entry name" value="AMP-bd_C_sf"/>
</dbReference>
<feature type="transmembrane region" description="Helical" evidence="4">
    <location>
        <begin position="49"/>
        <end position="73"/>
    </location>
</feature>
<feature type="transmembrane region" description="Helical" evidence="4">
    <location>
        <begin position="408"/>
        <end position="426"/>
    </location>
</feature>
<dbReference type="InterPro" id="IPR002123">
    <property type="entry name" value="Plipid/glycerol_acylTrfase"/>
</dbReference>
<evidence type="ECO:0000259" key="5">
    <source>
        <dbReference type="SMART" id="SM00563"/>
    </source>
</evidence>
<evidence type="ECO:0000256" key="4">
    <source>
        <dbReference type="SAM" id="Phobius"/>
    </source>
</evidence>
<feature type="transmembrane region" description="Helical" evidence="4">
    <location>
        <begin position="148"/>
        <end position="169"/>
    </location>
</feature>
<dbReference type="GO" id="GO:0022857">
    <property type="term" value="F:transmembrane transporter activity"/>
    <property type="evidence" value="ECO:0007669"/>
    <property type="project" value="InterPro"/>
</dbReference>
<dbReference type="InterPro" id="IPR036259">
    <property type="entry name" value="MFS_trans_sf"/>
</dbReference>
<evidence type="ECO:0000256" key="3">
    <source>
        <dbReference type="ARBA" id="ARBA00023136"/>
    </source>
</evidence>
<evidence type="ECO:0000256" key="2">
    <source>
        <dbReference type="ARBA" id="ARBA00022989"/>
    </source>
</evidence>
<dbReference type="NCBIfam" id="NF005291">
    <property type="entry name" value="PRK06814.1"/>
    <property type="match status" value="1"/>
</dbReference>
<dbReference type="Pfam" id="PF00501">
    <property type="entry name" value="AMP-binding"/>
    <property type="match status" value="1"/>
</dbReference>
<feature type="transmembrane region" description="Helical" evidence="4">
    <location>
        <begin position="110"/>
        <end position="127"/>
    </location>
</feature>
<feature type="transmembrane region" description="Helical" evidence="4">
    <location>
        <begin position="341"/>
        <end position="363"/>
    </location>
</feature>
<proteinExistence type="predicted"/>
<dbReference type="PANTHER" id="PTHR43201">
    <property type="entry name" value="ACYL-COA SYNTHETASE"/>
    <property type="match status" value="1"/>
</dbReference>
<dbReference type="GO" id="GO:0006631">
    <property type="term" value="P:fatty acid metabolic process"/>
    <property type="evidence" value="ECO:0007669"/>
    <property type="project" value="TreeGrafter"/>
</dbReference>
<keyword evidence="6" id="KW-0808">Transferase</keyword>
<accession>A0A1I4N2P7</accession>
<dbReference type="SUPFAM" id="SSF69593">
    <property type="entry name" value="Glycerol-3-phosphate (1)-acyltransferase"/>
    <property type="match status" value="1"/>
</dbReference>
<feature type="domain" description="Phospholipid/glycerol acyltransferase" evidence="5">
    <location>
        <begin position="460"/>
        <end position="570"/>
    </location>
</feature>
<organism evidence="6 7">
    <name type="scientific">Nitrosomonas nitrosa</name>
    <dbReference type="NCBI Taxonomy" id="52442"/>
    <lineage>
        <taxon>Bacteria</taxon>
        <taxon>Pseudomonadati</taxon>
        <taxon>Pseudomonadota</taxon>
        <taxon>Betaproteobacteria</taxon>
        <taxon>Nitrosomonadales</taxon>
        <taxon>Nitrosomonadaceae</taxon>
        <taxon>Nitrosomonas</taxon>
    </lineage>
</organism>
<dbReference type="Pfam" id="PF01553">
    <property type="entry name" value="Acyltransferase"/>
    <property type="match status" value="1"/>
</dbReference>
<keyword evidence="2 4" id="KW-1133">Transmembrane helix</keyword>
<dbReference type="InterPro" id="IPR011701">
    <property type="entry name" value="MFS"/>
</dbReference>
<keyword evidence="1 4" id="KW-0812">Transmembrane</keyword>
<dbReference type="Gene3D" id="3.40.50.12780">
    <property type="entry name" value="N-terminal domain of ligase-like"/>
    <property type="match status" value="1"/>
</dbReference>
<dbReference type="GO" id="GO:0031956">
    <property type="term" value="F:medium-chain fatty acid-CoA ligase activity"/>
    <property type="evidence" value="ECO:0007669"/>
    <property type="project" value="TreeGrafter"/>
</dbReference>
<keyword evidence="3 4" id="KW-0472">Membrane</keyword>
<dbReference type="CDD" id="cd07989">
    <property type="entry name" value="LPLAT_AGPAT-like"/>
    <property type="match status" value="1"/>
</dbReference>
<dbReference type="PROSITE" id="PS00455">
    <property type="entry name" value="AMP_BINDING"/>
    <property type="match status" value="1"/>
</dbReference>
<dbReference type="Gene3D" id="1.20.1250.20">
    <property type="entry name" value="MFS general substrate transporter like domains"/>
    <property type="match status" value="1"/>
</dbReference>
<dbReference type="STRING" id="52442.SAMN05421880_10662"/>
<dbReference type="InterPro" id="IPR000873">
    <property type="entry name" value="AMP-dep_synth/lig_dom"/>
</dbReference>
<gene>
    <name evidence="6" type="ORF">SAMN05421880_10662</name>
</gene>
<dbReference type="Pfam" id="PF07690">
    <property type="entry name" value="MFS_1"/>
    <property type="match status" value="1"/>
</dbReference>
<dbReference type="Gene3D" id="3.30.300.30">
    <property type="match status" value="1"/>
</dbReference>
<dbReference type="Proteomes" id="UP000199561">
    <property type="component" value="Unassembled WGS sequence"/>
</dbReference>
<keyword evidence="7" id="KW-1185">Reference proteome</keyword>
<dbReference type="SMART" id="SM00563">
    <property type="entry name" value="PlsC"/>
    <property type="match status" value="1"/>
</dbReference>
<dbReference type="CDD" id="cd06173">
    <property type="entry name" value="MFS_MefA_like"/>
    <property type="match status" value="1"/>
</dbReference>
<sequence>MHVNQWRLLGTRRFLPLFITQFLGALNDNVFKNALIILITYAVMDSAGIAPHIMVTLAAGIFILPFFLFSAIAGQLADKRDKAQLIRVIKFIEILLMASAAIGFYLENVILLLGILFLMGAQSAFFGPLKYGILPDHLHEHELIGGNALIEAGTFLSILLGTMLGGLFIMVENGIAIITALVIIAALLGWLSSLYIPPAQPASPGIMIGFNPLSETRAILQYIRQDKIIFRTILGISWFWLFGAAFLSQFPIFAKEIIGGNEQVVTLFLVVFSVGIGIGSLLCNKLLKSEVVTTYTPLGILGMTVFTVDLFFASHAIIPVVEKSELIGAITFLDSWTHWRILADLFGLAICGGIYIVPLYALLQHCAQSSHRSRVFAGNNIMNALFMVASALAISLMLASDFSVTEVFLTIALLNGLVAIYITSLLPQALIRSLLQAIFHTFYRLEIKGMEHYQQAGGRTIIIANHLSFLDALLLSASIPEPLCFAINTHIARRWWIRPFLFLADIVTIDPTNPMSMRLLIDKVKNGRKVVIFPEGRLTLTGSLMKVYEGPAVIADKSDALLLPICISGAQYTPFSRLKGKIRLRWFPKITLTCMPPESFALPPQIQGKQRRRMAGIKLYDIMTTMMFQSNTLKQTLFESLLDAATIHGRRHVIAEDIERITLSYSQLITRSFILGSVLQKMAPVRHNVGILLPNMTSTLIGFFALQAYGRVPAMLNFSASKKNLIDACRLAQIEIVITSRRFVEAGKLTDRIDELQTQSISVLYLEDIRKNLHWWNKLAGTLAGWLPRFAYRITHPARDADAAAVVLFTSGSEGAPKGVALSHLNLQANRFQAASLIDFGPTDIVFNALPVFHSFGLTGGTLLPIFSGIKTFFYPSPLHYRVIPELVYDSNATLLFGTDTFLTGYARYANPYDFYSLRYVFAGAEKLRESTRRTWSENFGVRIFEGYGATETAPILSINTPMHNRAGSVGRLMPGIRYRLEEITGIKGGGKLWVAGPNVMKGYYLLDVPGQIVPPPNGWYDTGDIVEIDNEGYLFIRGRAKRFAKIGGEMVSLTAVEEYISQLWPDHAHAVVPIADAKKGEQLVLITTHPAANRNDLIAYVQEHGLGELNIPRTILFVDEIPHLGTGKTDYVALREWVMEQTANLETKNA</sequence>
<evidence type="ECO:0000313" key="6">
    <source>
        <dbReference type="EMBL" id="SFM09480.1"/>
    </source>
</evidence>
<dbReference type="InterPro" id="IPR042099">
    <property type="entry name" value="ANL_N_sf"/>
</dbReference>
<dbReference type="GO" id="GO:0016746">
    <property type="term" value="F:acyltransferase activity"/>
    <property type="evidence" value="ECO:0007669"/>
    <property type="project" value="UniProtKB-KW"/>
</dbReference>
<feature type="transmembrane region" description="Helical" evidence="4">
    <location>
        <begin position="295"/>
        <end position="321"/>
    </location>
</feature>
<keyword evidence="6" id="KW-0436">Ligase</keyword>
<protein>
    <submittedName>
        <fullName evidence="6">Acyl-[acyl-carrier-protein]-phospholipid O-acyltransferase / long-chain-fatty-acid--[acyl-carrier-protein] ligase</fullName>
    </submittedName>
</protein>
<keyword evidence="6" id="KW-0012">Acyltransferase</keyword>
<feature type="transmembrane region" description="Helical" evidence="4">
    <location>
        <begin position="21"/>
        <end position="43"/>
    </location>
</feature>
<evidence type="ECO:0000256" key="1">
    <source>
        <dbReference type="ARBA" id="ARBA00022692"/>
    </source>
</evidence>
<dbReference type="AlphaFoldDB" id="A0A1I4N2P7"/>
<feature type="transmembrane region" description="Helical" evidence="4">
    <location>
        <begin position="175"/>
        <end position="196"/>
    </location>
</feature>
<evidence type="ECO:0000313" key="7">
    <source>
        <dbReference type="Proteomes" id="UP000199561"/>
    </source>
</evidence>
<name>A0A1I4N2P7_9PROT</name>
<feature type="transmembrane region" description="Helical" evidence="4">
    <location>
        <begin position="85"/>
        <end position="104"/>
    </location>
</feature>
<dbReference type="RefSeq" id="WP_090666915.1">
    <property type="nucleotide sequence ID" value="NZ_FOUF01000006.1"/>
</dbReference>
<dbReference type="SUPFAM" id="SSF103473">
    <property type="entry name" value="MFS general substrate transporter"/>
    <property type="match status" value="1"/>
</dbReference>
<reference evidence="6 7" key="1">
    <citation type="submission" date="2016-10" db="EMBL/GenBank/DDBJ databases">
        <authorList>
            <person name="de Groot N.N."/>
        </authorList>
    </citation>
    <scope>NUCLEOTIDE SEQUENCE [LARGE SCALE GENOMIC DNA]</scope>
    <source>
        <strain evidence="6 7">Nm146</strain>
    </source>
</reference>
<dbReference type="SUPFAM" id="SSF56801">
    <property type="entry name" value="Acetyl-CoA synthetase-like"/>
    <property type="match status" value="1"/>
</dbReference>
<dbReference type="PANTHER" id="PTHR43201:SF32">
    <property type="entry name" value="2-SUCCINYLBENZOATE--COA LIGASE, CHLOROPLASTIC_PEROXISOMAL"/>
    <property type="match status" value="1"/>
</dbReference>
<feature type="transmembrane region" description="Helical" evidence="4">
    <location>
        <begin position="228"/>
        <end position="252"/>
    </location>
</feature>
<dbReference type="EMBL" id="FOUF01000006">
    <property type="protein sequence ID" value="SFM09480.1"/>
    <property type="molecule type" value="Genomic_DNA"/>
</dbReference>